<evidence type="ECO:0000256" key="1">
    <source>
        <dbReference type="SAM" id="MobiDB-lite"/>
    </source>
</evidence>
<keyword evidence="3" id="KW-1185">Reference proteome</keyword>
<dbReference type="InterPro" id="IPR008833">
    <property type="entry name" value="Surf2"/>
</dbReference>
<comment type="caution">
    <text evidence="2">The sequence shown here is derived from an EMBL/GenBank/DDBJ whole genome shotgun (WGS) entry which is preliminary data.</text>
</comment>
<sequence length="254" mass="28230">MEPSEANREAKEGKFLLGPPTFIDIGNGRFRCVETGHELPAVDRESYGRSKRCRAALIDAALCLKKAPLNVFAQDPLSKSKLICKLTGDAINKSEEHIWKHINGKRFLNKLDQKEAGTVTQPGIVERPKKAPRKTSHSNKSSSKNDQKNDACEDDSQLVEPKPNDDDPEEPDFWIPPVGSRWDFDDGQDRWASCSSSGEETDDDMGRGEENGQNGIEPEDLSMWTKRMSIAVGPSSYASRKKKSKKDTSLPNGN</sequence>
<feature type="region of interest" description="Disordered" evidence="1">
    <location>
        <begin position="113"/>
        <end position="254"/>
    </location>
</feature>
<dbReference type="PANTHER" id="PTHR47854">
    <property type="entry name" value="SURFEIT LOCUS PROTEIN 2 (SURF2)"/>
    <property type="match status" value="1"/>
</dbReference>
<accession>A0AAV9B0N9</accession>
<name>A0AAV9B0N9_ACOGR</name>
<dbReference type="PANTHER" id="PTHR47854:SF1">
    <property type="entry name" value="SURFEIT LOCUS PROTEIN 2 (SURF2)"/>
    <property type="match status" value="1"/>
</dbReference>
<dbReference type="EMBL" id="JAUJYN010000005">
    <property type="protein sequence ID" value="KAK1270042.1"/>
    <property type="molecule type" value="Genomic_DNA"/>
</dbReference>
<evidence type="ECO:0000313" key="3">
    <source>
        <dbReference type="Proteomes" id="UP001179952"/>
    </source>
</evidence>
<dbReference type="AlphaFoldDB" id="A0AAV9B0N9"/>
<reference evidence="2" key="1">
    <citation type="journal article" date="2023" name="Nat. Commun.">
        <title>Diploid and tetraploid genomes of Acorus and the evolution of monocots.</title>
        <authorList>
            <person name="Ma L."/>
            <person name="Liu K.W."/>
            <person name="Li Z."/>
            <person name="Hsiao Y.Y."/>
            <person name="Qi Y."/>
            <person name="Fu T."/>
            <person name="Tang G.D."/>
            <person name="Zhang D."/>
            <person name="Sun W.H."/>
            <person name="Liu D.K."/>
            <person name="Li Y."/>
            <person name="Chen G.Z."/>
            <person name="Liu X.D."/>
            <person name="Liao X.Y."/>
            <person name="Jiang Y.T."/>
            <person name="Yu X."/>
            <person name="Hao Y."/>
            <person name="Huang J."/>
            <person name="Zhao X.W."/>
            <person name="Ke S."/>
            <person name="Chen Y.Y."/>
            <person name="Wu W.L."/>
            <person name="Hsu J.L."/>
            <person name="Lin Y.F."/>
            <person name="Huang M.D."/>
            <person name="Li C.Y."/>
            <person name="Huang L."/>
            <person name="Wang Z.W."/>
            <person name="Zhao X."/>
            <person name="Zhong W.Y."/>
            <person name="Peng D.H."/>
            <person name="Ahmad S."/>
            <person name="Lan S."/>
            <person name="Zhang J.S."/>
            <person name="Tsai W.C."/>
            <person name="Van de Peer Y."/>
            <person name="Liu Z.J."/>
        </authorList>
    </citation>
    <scope>NUCLEOTIDE SEQUENCE</scope>
    <source>
        <strain evidence="2">SCP</strain>
    </source>
</reference>
<evidence type="ECO:0000313" key="2">
    <source>
        <dbReference type="EMBL" id="KAK1270042.1"/>
    </source>
</evidence>
<proteinExistence type="predicted"/>
<dbReference type="Proteomes" id="UP001179952">
    <property type="component" value="Unassembled WGS sequence"/>
</dbReference>
<reference evidence="2" key="2">
    <citation type="submission" date="2023-06" db="EMBL/GenBank/DDBJ databases">
        <authorList>
            <person name="Ma L."/>
            <person name="Liu K.-W."/>
            <person name="Li Z."/>
            <person name="Hsiao Y.-Y."/>
            <person name="Qi Y."/>
            <person name="Fu T."/>
            <person name="Tang G."/>
            <person name="Zhang D."/>
            <person name="Sun W.-H."/>
            <person name="Liu D.-K."/>
            <person name="Li Y."/>
            <person name="Chen G.-Z."/>
            <person name="Liu X.-D."/>
            <person name="Liao X.-Y."/>
            <person name="Jiang Y.-T."/>
            <person name="Yu X."/>
            <person name="Hao Y."/>
            <person name="Huang J."/>
            <person name="Zhao X.-W."/>
            <person name="Ke S."/>
            <person name="Chen Y.-Y."/>
            <person name="Wu W.-L."/>
            <person name="Hsu J.-L."/>
            <person name="Lin Y.-F."/>
            <person name="Huang M.-D."/>
            <person name="Li C.-Y."/>
            <person name="Huang L."/>
            <person name="Wang Z.-W."/>
            <person name="Zhao X."/>
            <person name="Zhong W.-Y."/>
            <person name="Peng D.-H."/>
            <person name="Ahmad S."/>
            <person name="Lan S."/>
            <person name="Zhang J.-S."/>
            <person name="Tsai W.-C."/>
            <person name="Van De Peer Y."/>
            <person name="Liu Z.-J."/>
        </authorList>
    </citation>
    <scope>NUCLEOTIDE SEQUENCE</scope>
    <source>
        <strain evidence="2">SCP</strain>
        <tissue evidence="2">Leaves</tissue>
    </source>
</reference>
<dbReference type="Pfam" id="PF05477">
    <property type="entry name" value="SURF2"/>
    <property type="match status" value="1"/>
</dbReference>
<organism evidence="2 3">
    <name type="scientific">Acorus gramineus</name>
    <name type="common">Dwarf sweet flag</name>
    <dbReference type="NCBI Taxonomy" id="55184"/>
    <lineage>
        <taxon>Eukaryota</taxon>
        <taxon>Viridiplantae</taxon>
        <taxon>Streptophyta</taxon>
        <taxon>Embryophyta</taxon>
        <taxon>Tracheophyta</taxon>
        <taxon>Spermatophyta</taxon>
        <taxon>Magnoliopsida</taxon>
        <taxon>Liliopsida</taxon>
        <taxon>Acoraceae</taxon>
        <taxon>Acorus</taxon>
    </lineage>
</organism>
<evidence type="ECO:0008006" key="4">
    <source>
        <dbReference type="Google" id="ProtNLM"/>
    </source>
</evidence>
<protein>
    <recommendedName>
        <fullName evidence="4">Surfeit locus protein 2</fullName>
    </recommendedName>
</protein>
<gene>
    <name evidence="2" type="ORF">QJS04_geneDACA004280</name>
</gene>